<dbReference type="PANTHER" id="PTHR21711:SF0">
    <property type="entry name" value="MITOCHONDRIAL INNER MEMBRANE PROTEASE ATP23 HOMOLOG"/>
    <property type="match status" value="1"/>
</dbReference>
<dbReference type="OMA" id="HYVNELM"/>
<evidence type="ECO:0000256" key="2">
    <source>
        <dbReference type="ARBA" id="ARBA00022670"/>
    </source>
</evidence>
<dbReference type="PANTHER" id="PTHR21711">
    <property type="entry name" value="MITOCHONDRIAL INNER MEMBRANE PROTEASE"/>
    <property type="match status" value="1"/>
</dbReference>
<keyword evidence="5 6" id="KW-0482">Metalloprotease</keyword>
<dbReference type="GO" id="GO:0034982">
    <property type="term" value="P:mitochondrial protein processing"/>
    <property type="evidence" value="ECO:0007669"/>
    <property type="project" value="TreeGrafter"/>
</dbReference>
<dbReference type="OrthoDB" id="285308at2759"/>
<name>A0A388MBR8_CHABU</name>
<dbReference type="EC" id="3.4.24.-" evidence="6"/>
<evidence type="ECO:0000256" key="1">
    <source>
        <dbReference type="ARBA" id="ARBA00009915"/>
    </source>
</evidence>
<dbReference type="STRING" id="69332.A0A388MBR8"/>
<dbReference type="EMBL" id="BFEA01000985">
    <property type="protein sequence ID" value="GBG92006.1"/>
    <property type="molecule type" value="Genomic_DNA"/>
</dbReference>
<accession>A0A388MBR8</accession>
<protein>
    <recommendedName>
        <fullName evidence="6">Mitochondrial inner membrane protease ATP23</fullName>
        <ecNumber evidence="6">3.4.24.-</ecNumber>
    </recommendedName>
</protein>
<keyword evidence="2 6" id="KW-0645">Protease</keyword>
<evidence type="ECO:0000256" key="4">
    <source>
        <dbReference type="ARBA" id="ARBA00022801"/>
    </source>
</evidence>
<evidence type="ECO:0000313" key="7">
    <source>
        <dbReference type="EMBL" id="GBG92006.1"/>
    </source>
</evidence>
<evidence type="ECO:0000256" key="3">
    <source>
        <dbReference type="ARBA" id="ARBA00022723"/>
    </source>
</evidence>
<dbReference type="GO" id="GO:0033615">
    <property type="term" value="P:mitochondrial proton-transporting ATP synthase complex assembly"/>
    <property type="evidence" value="ECO:0007669"/>
    <property type="project" value="TreeGrafter"/>
</dbReference>
<keyword evidence="8" id="KW-1185">Reference proteome</keyword>
<proteinExistence type="inferred from homology"/>
<gene>
    <name evidence="7" type="ORF">CBR_g54101</name>
</gene>
<evidence type="ECO:0000256" key="6">
    <source>
        <dbReference type="RuleBase" id="RU364057"/>
    </source>
</evidence>
<dbReference type="Gramene" id="GBG92006">
    <property type="protein sequence ID" value="GBG92006"/>
    <property type="gene ID" value="CBR_g54101"/>
</dbReference>
<evidence type="ECO:0000313" key="8">
    <source>
        <dbReference type="Proteomes" id="UP000265515"/>
    </source>
</evidence>
<dbReference type="GO" id="GO:0046872">
    <property type="term" value="F:metal ion binding"/>
    <property type="evidence" value="ECO:0007669"/>
    <property type="project" value="UniProtKB-KW"/>
</dbReference>
<comment type="similarity">
    <text evidence="1 6">Belongs to the peptidase M76 family.</text>
</comment>
<dbReference type="GO" id="GO:0004222">
    <property type="term" value="F:metalloendopeptidase activity"/>
    <property type="evidence" value="ECO:0007669"/>
    <property type="project" value="InterPro"/>
</dbReference>
<keyword evidence="3 6" id="KW-0479">Metal-binding</keyword>
<comment type="caution">
    <text evidence="7">The sequence shown here is derived from an EMBL/GenBank/DDBJ whole genome shotgun (WGS) entry which is preliminary data.</text>
</comment>
<dbReference type="InterPro" id="IPR019165">
    <property type="entry name" value="Peptidase_M76_ATP23"/>
</dbReference>
<reference evidence="7 8" key="1">
    <citation type="journal article" date="2018" name="Cell">
        <title>The Chara Genome: Secondary Complexity and Implications for Plant Terrestrialization.</title>
        <authorList>
            <person name="Nishiyama T."/>
            <person name="Sakayama H."/>
            <person name="Vries J.D."/>
            <person name="Buschmann H."/>
            <person name="Saint-Marcoux D."/>
            <person name="Ullrich K.K."/>
            <person name="Haas F.B."/>
            <person name="Vanderstraeten L."/>
            <person name="Becker D."/>
            <person name="Lang D."/>
            <person name="Vosolsobe S."/>
            <person name="Rombauts S."/>
            <person name="Wilhelmsson P.K.I."/>
            <person name="Janitza P."/>
            <person name="Kern R."/>
            <person name="Heyl A."/>
            <person name="Rumpler F."/>
            <person name="Villalobos L.I.A.C."/>
            <person name="Clay J.M."/>
            <person name="Skokan R."/>
            <person name="Toyoda A."/>
            <person name="Suzuki Y."/>
            <person name="Kagoshima H."/>
            <person name="Schijlen E."/>
            <person name="Tajeshwar N."/>
            <person name="Catarino B."/>
            <person name="Hetherington A.J."/>
            <person name="Saltykova A."/>
            <person name="Bonnot C."/>
            <person name="Breuninger H."/>
            <person name="Symeonidi A."/>
            <person name="Radhakrishnan G.V."/>
            <person name="Van Nieuwerburgh F."/>
            <person name="Deforce D."/>
            <person name="Chang C."/>
            <person name="Karol K.G."/>
            <person name="Hedrich R."/>
            <person name="Ulvskov P."/>
            <person name="Glockner G."/>
            <person name="Delwiche C.F."/>
            <person name="Petrasek J."/>
            <person name="Van de Peer Y."/>
            <person name="Friml J."/>
            <person name="Beilby M."/>
            <person name="Dolan L."/>
            <person name="Kohara Y."/>
            <person name="Sugano S."/>
            <person name="Fujiyama A."/>
            <person name="Delaux P.-M."/>
            <person name="Quint M."/>
            <person name="TheiBen G."/>
            <person name="Hagemann M."/>
            <person name="Harholt J."/>
            <person name="Dunand C."/>
            <person name="Zachgo S."/>
            <person name="Langdale J."/>
            <person name="Maumus F."/>
            <person name="Straeten D.V.D."/>
            <person name="Gould S.B."/>
            <person name="Rensing S.A."/>
        </authorList>
    </citation>
    <scope>NUCLEOTIDE SEQUENCE [LARGE SCALE GENOMIC DNA]</scope>
    <source>
        <strain evidence="7 8">S276</strain>
    </source>
</reference>
<evidence type="ECO:0000256" key="5">
    <source>
        <dbReference type="ARBA" id="ARBA00023049"/>
    </source>
</evidence>
<dbReference type="GO" id="GO:0005739">
    <property type="term" value="C:mitochondrion"/>
    <property type="evidence" value="ECO:0007669"/>
    <property type="project" value="GOC"/>
</dbReference>
<organism evidence="7 8">
    <name type="scientific">Chara braunii</name>
    <name type="common">Braun's stonewort</name>
    <dbReference type="NCBI Taxonomy" id="69332"/>
    <lineage>
        <taxon>Eukaryota</taxon>
        <taxon>Viridiplantae</taxon>
        <taxon>Streptophyta</taxon>
        <taxon>Charophyceae</taxon>
        <taxon>Charales</taxon>
        <taxon>Characeae</taxon>
        <taxon>Chara</taxon>
    </lineage>
</organism>
<keyword evidence="4 6" id="KW-0378">Hydrolase</keyword>
<dbReference type="Proteomes" id="UP000265515">
    <property type="component" value="Unassembled WGS sequence"/>
</dbReference>
<dbReference type="AlphaFoldDB" id="A0A388MBR8"/>
<sequence>MIGIRAANLSGDCHFNRELLRGHLNIRGQHQICVRRRAELSVKMNPYCAQKAKEAVDAAWNTCIKDTAPFDRVP</sequence>
<dbReference type="Pfam" id="PF09768">
    <property type="entry name" value="Peptidase_M76"/>
    <property type="match status" value="1"/>
</dbReference>